<evidence type="ECO:0000313" key="10">
    <source>
        <dbReference type="EMBL" id="MCU4728334.1"/>
    </source>
</evidence>
<dbReference type="EMBL" id="JAOPKC010000023">
    <property type="protein sequence ID" value="MCU4719233.1"/>
    <property type="molecule type" value="Genomic_DNA"/>
</dbReference>
<dbReference type="CDD" id="cd06225">
    <property type="entry name" value="HAMP"/>
    <property type="match status" value="2"/>
</dbReference>
<comment type="caution">
    <text evidence="10">The sequence shown here is derived from an EMBL/GenBank/DDBJ whole genome shotgun (WGS) entry which is preliminary data.</text>
</comment>
<dbReference type="GO" id="GO:0007165">
    <property type="term" value="P:signal transduction"/>
    <property type="evidence" value="ECO:0007669"/>
    <property type="project" value="UniProtKB-KW"/>
</dbReference>
<dbReference type="InterPro" id="IPR004090">
    <property type="entry name" value="Chemotax_Me-accpt_rcpt"/>
</dbReference>
<keyword evidence="11" id="KW-1185">Reference proteome</keyword>
<dbReference type="Proteomes" id="UP001208186">
    <property type="component" value="Unassembled WGS sequence"/>
</dbReference>
<evidence type="ECO:0000256" key="1">
    <source>
        <dbReference type="ARBA" id="ARBA00023224"/>
    </source>
</evidence>
<dbReference type="AlphaFoldDB" id="A0AAE3IEN2"/>
<evidence type="ECO:0000259" key="7">
    <source>
        <dbReference type="PROSITE" id="PS50111"/>
    </source>
</evidence>
<dbReference type="EMBL" id="JAOPKD010000024">
    <property type="protein sequence ID" value="MCU4728334.1"/>
    <property type="molecule type" value="Genomic_DNA"/>
</dbReference>
<dbReference type="PRINTS" id="PR00260">
    <property type="entry name" value="CHEMTRNSDUCR"/>
</dbReference>
<dbReference type="GO" id="GO:0016020">
    <property type="term" value="C:membrane"/>
    <property type="evidence" value="ECO:0007669"/>
    <property type="project" value="InterPro"/>
</dbReference>
<dbReference type="PROSITE" id="PS50111">
    <property type="entry name" value="CHEMOTAXIS_TRANSDUC_2"/>
    <property type="match status" value="1"/>
</dbReference>
<organism evidence="10 12">
    <name type="scientific">Halapricum hydrolyticum</name>
    <dbReference type="NCBI Taxonomy" id="2979991"/>
    <lineage>
        <taxon>Archaea</taxon>
        <taxon>Methanobacteriati</taxon>
        <taxon>Methanobacteriota</taxon>
        <taxon>Stenosarchaea group</taxon>
        <taxon>Halobacteria</taxon>
        <taxon>Halobacteriales</taxon>
        <taxon>Haloarculaceae</taxon>
        <taxon>Halapricum</taxon>
    </lineage>
</organism>
<dbReference type="Proteomes" id="UP001209746">
    <property type="component" value="Unassembled WGS sequence"/>
</dbReference>
<proteinExistence type="inferred from homology"/>
<dbReference type="SMART" id="SM00283">
    <property type="entry name" value="MA"/>
    <property type="match status" value="1"/>
</dbReference>
<evidence type="ECO:0000256" key="6">
    <source>
        <dbReference type="SAM" id="Phobius"/>
    </source>
</evidence>
<feature type="coiled-coil region" evidence="4">
    <location>
        <begin position="658"/>
        <end position="692"/>
    </location>
</feature>
<feature type="compositionally biased region" description="Basic and acidic residues" evidence="5">
    <location>
        <begin position="400"/>
        <end position="417"/>
    </location>
</feature>
<evidence type="ECO:0000256" key="4">
    <source>
        <dbReference type="SAM" id="Coils"/>
    </source>
</evidence>
<evidence type="ECO:0000256" key="5">
    <source>
        <dbReference type="SAM" id="MobiDB-lite"/>
    </source>
</evidence>
<accession>A0AAE3IEN2</accession>
<feature type="compositionally biased region" description="Low complexity" evidence="5">
    <location>
        <begin position="569"/>
        <end position="579"/>
    </location>
</feature>
<evidence type="ECO:0000256" key="3">
    <source>
        <dbReference type="PROSITE-ProRule" id="PRU00284"/>
    </source>
</evidence>
<dbReference type="PANTHER" id="PTHR32089">
    <property type="entry name" value="METHYL-ACCEPTING CHEMOTAXIS PROTEIN MCPB"/>
    <property type="match status" value="1"/>
</dbReference>
<dbReference type="Pfam" id="PF00015">
    <property type="entry name" value="MCPsignal"/>
    <property type="match status" value="1"/>
</dbReference>
<dbReference type="SUPFAM" id="SSF58104">
    <property type="entry name" value="Methyl-accepting chemotaxis protein (MCP) signaling domain"/>
    <property type="match status" value="2"/>
</dbReference>
<keyword evidence="6" id="KW-0472">Membrane</keyword>
<comment type="similarity">
    <text evidence="2">Belongs to the methyl-accepting chemotaxis (MCP) protein family.</text>
</comment>
<feature type="domain" description="HAMP" evidence="8">
    <location>
        <begin position="349"/>
        <end position="401"/>
    </location>
</feature>
<protein>
    <submittedName>
        <fullName evidence="10">Methyl-accepting chemotaxis protein</fullName>
    </submittedName>
</protein>
<feature type="region of interest" description="Disordered" evidence="5">
    <location>
        <begin position="798"/>
        <end position="821"/>
    </location>
</feature>
<feature type="region of interest" description="Disordered" evidence="5">
    <location>
        <begin position="400"/>
        <end position="429"/>
    </location>
</feature>
<name>A0AAE3IEN2_9EURY</name>
<dbReference type="CDD" id="cd11386">
    <property type="entry name" value="MCP_signal"/>
    <property type="match status" value="1"/>
</dbReference>
<dbReference type="PANTHER" id="PTHR32089:SF112">
    <property type="entry name" value="LYSOZYME-LIKE PROTEIN-RELATED"/>
    <property type="match status" value="1"/>
</dbReference>
<dbReference type="Gene3D" id="6.10.250.1910">
    <property type="match status" value="1"/>
</dbReference>
<feature type="region of interest" description="Disordered" evidence="5">
    <location>
        <begin position="560"/>
        <end position="579"/>
    </location>
</feature>
<feature type="domain" description="Methyl-accepting transducer" evidence="7">
    <location>
        <begin position="508"/>
        <end position="746"/>
    </location>
</feature>
<dbReference type="GO" id="GO:0006935">
    <property type="term" value="P:chemotaxis"/>
    <property type="evidence" value="ECO:0007669"/>
    <property type="project" value="InterPro"/>
</dbReference>
<evidence type="ECO:0000256" key="2">
    <source>
        <dbReference type="ARBA" id="ARBA00029447"/>
    </source>
</evidence>
<dbReference type="Pfam" id="PF00672">
    <property type="entry name" value="HAMP"/>
    <property type="match status" value="2"/>
</dbReference>
<evidence type="ECO:0000259" key="8">
    <source>
        <dbReference type="PROSITE" id="PS50885"/>
    </source>
</evidence>
<feature type="coiled-coil region" evidence="4">
    <location>
        <begin position="731"/>
        <end position="797"/>
    </location>
</feature>
<keyword evidence="4" id="KW-0175">Coiled coil</keyword>
<dbReference type="Gene3D" id="1.10.287.950">
    <property type="entry name" value="Methyl-accepting chemotaxis protein"/>
    <property type="match status" value="1"/>
</dbReference>
<reference evidence="10" key="1">
    <citation type="submission" date="2023-02" db="EMBL/GenBank/DDBJ databases">
        <title>Enrichment on poylsaccharides allowed isolation of novel metabolic and taxonomic groups of Haloarchaea.</title>
        <authorList>
            <person name="Sorokin D.Y."/>
            <person name="Elcheninov A.G."/>
            <person name="Khizhniak T.V."/>
            <person name="Kolganova T.V."/>
            <person name="Kublanov I.V."/>
        </authorList>
    </citation>
    <scope>NUCLEOTIDE SEQUENCE</scope>
    <source>
        <strain evidence="9 11">HArc-curdl5-1</strain>
        <strain evidence="10">HArc-curdl7</strain>
    </source>
</reference>
<keyword evidence="6" id="KW-1133">Transmembrane helix</keyword>
<sequence>MLDRPRQLAARVGQIGVGIYRRVVPGVVRTNYAAKFGIVILFIGLLVAIVGIGATSVMADQVEQSVDRDFESTATADAQALDNWLESSAIEMRTLERNLPEANASDDEINDFLSTYRTDVSDRSALTLVHVVDPETNTIEHSSRAVKVGDTFEEGEVGWTLDPDFEIGGIGVSQLYVAEGEYHAVAFTNELDDGRLLVSVYDIESVSDQILSGGSDAEMDDSYAMIVDSRDTIVMYDTPQAEAVGQQYPSDSPVLDRVRELEARSVSESTTVDSEHVPEGGFAPKKEHLVGFAPSGERNAPDFGSDWVVVVHAPTDQAYGLVSDVQQGVYLFTGLALIGLLVVGGVFGRNTVAAIDRLSAKASAVEQGEFEVEIDSRRQDEIGQLFDSIATMRDSLVGKVEDAEQAKSDAESARQRAETAQTEAEQAREQAEQLARQLQQRAEEYERVMQACADGDLGQRLPTDADNEAMRSIAKSFNTMLEQWASTIVEIQSFADAVDTRSQQANQDIRNIRDASDEITDTTQAIQQGADEQQRHVTDVADETTQLSATIEEVAATADQVAENARQTESASEQGQQAAGEALEELAEIQEQSRVAVDAIEQLNDGMAQIGEIVEFITDVAEQTNMLALNANIEAARAGTGENGDGFAVVADEVKSLAEETQDAVEEISDVIEDVQRRSDETVAEIHEMRERISEGSETVEQALRAFDDIADRAEDTNAGVQEIKNATDDQSRATQEVAEMVDRVADLTDETVDDIERVAASTQTQSAAIADAVDRVEDLSQQAGNLRQELERFDVEGTAALEAPDRPALTSDGGENEDAS</sequence>
<keyword evidence="6" id="KW-0812">Transmembrane</keyword>
<dbReference type="InterPro" id="IPR003660">
    <property type="entry name" value="HAMP_dom"/>
</dbReference>
<feature type="transmembrane region" description="Helical" evidence="6">
    <location>
        <begin position="36"/>
        <end position="59"/>
    </location>
</feature>
<dbReference type="SUPFAM" id="SSF158472">
    <property type="entry name" value="HAMP domain-like"/>
    <property type="match status" value="1"/>
</dbReference>
<keyword evidence="1 3" id="KW-0807">Transducer</keyword>
<dbReference type="RefSeq" id="WP_315909983.1">
    <property type="nucleotide sequence ID" value="NZ_JAOPKC010000023.1"/>
</dbReference>
<gene>
    <name evidence="10" type="ORF">OB914_15365</name>
    <name evidence="9" type="ORF">OB916_14370</name>
</gene>
<feature type="domain" description="HAMP" evidence="8">
    <location>
        <begin position="436"/>
        <end position="489"/>
    </location>
</feature>
<evidence type="ECO:0000313" key="9">
    <source>
        <dbReference type="EMBL" id="MCU4719233.1"/>
    </source>
</evidence>
<dbReference type="PROSITE" id="PS50885">
    <property type="entry name" value="HAMP"/>
    <property type="match status" value="2"/>
</dbReference>
<evidence type="ECO:0000313" key="11">
    <source>
        <dbReference type="Proteomes" id="UP001208186"/>
    </source>
</evidence>
<dbReference type="SMART" id="SM00304">
    <property type="entry name" value="HAMP"/>
    <property type="match status" value="3"/>
</dbReference>
<dbReference type="InterPro" id="IPR004089">
    <property type="entry name" value="MCPsignal_dom"/>
</dbReference>
<evidence type="ECO:0000313" key="12">
    <source>
        <dbReference type="Proteomes" id="UP001209746"/>
    </source>
</evidence>
<dbReference type="GO" id="GO:0004888">
    <property type="term" value="F:transmembrane signaling receptor activity"/>
    <property type="evidence" value="ECO:0007669"/>
    <property type="project" value="InterPro"/>
</dbReference>